<organism evidence="3 4">
    <name type="scientific">Helicoverpa armigera</name>
    <name type="common">Cotton bollworm</name>
    <name type="synonym">Heliothis armigera</name>
    <dbReference type="NCBI Taxonomy" id="29058"/>
    <lineage>
        <taxon>Eukaryota</taxon>
        <taxon>Metazoa</taxon>
        <taxon>Ecdysozoa</taxon>
        <taxon>Arthropoda</taxon>
        <taxon>Hexapoda</taxon>
        <taxon>Insecta</taxon>
        <taxon>Pterygota</taxon>
        <taxon>Neoptera</taxon>
        <taxon>Endopterygota</taxon>
        <taxon>Lepidoptera</taxon>
        <taxon>Glossata</taxon>
        <taxon>Ditrysia</taxon>
        <taxon>Noctuoidea</taxon>
        <taxon>Noctuidae</taxon>
        <taxon>Heliothinae</taxon>
        <taxon>Helicoverpa</taxon>
    </lineage>
</organism>
<evidence type="ECO:0000256" key="1">
    <source>
        <dbReference type="SAM" id="Coils"/>
    </source>
</evidence>
<name>A0A2W1BG66_HELAM</name>
<reference evidence="3 4" key="1">
    <citation type="journal article" date="2017" name="BMC Biol.">
        <title>Genomic innovations, transcriptional plasticity and gene loss underlying the evolution and divergence of two highly polyphagous and invasive Helicoverpa pest species.</title>
        <authorList>
            <person name="Pearce S.L."/>
            <person name="Clarke D.F."/>
            <person name="East P.D."/>
            <person name="Elfekih S."/>
            <person name="Gordon K.H."/>
            <person name="Jermiin L.S."/>
            <person name="McGaughran A."/>
            <person name="Oakeshott J.G."/>
            <person name="Papanikolaou A."/>
            <person name="Perera O.P."/>
            <person name="Rane R.V."/>
            <person name="Richards S."/>
            <person name="Tay W.T."/>
            <person name="Walsh T.K."/>
            <person name="Anderson A."/>
            <person name="Anderson C.J."/>
            <person name="Asgari S."/>
            <person name="Board P.G."/>
            <person name="Bretschneider A."/>
            <person name="Campbell P.M."/>
            <person name="Chertemps T."/>
            <person name="Christeller J.T."/>
            <person name="Coppin C.W."/>
            <person name="Downes S.J."/>
            <person name="Duan G."/>
            <person name="Farnsworth C.A."/>
            <person name="Good R.T."/>
            <person name="Han L.B."/>
            <person name="Han Y.C."/>
            <person name="Hatje K."/>
            <person name="Horne I."/>
            <person name="Huang Y.P."/>
            <person name="Hughes D.S."/>
            <person name="Jacquin-Joly E."/>
            <person name="James W."/>
            <person name="Jhangiani S."/>
            <person name="Kollmar M."/>
            <person name="Kuwar S.S."/>
            <person name="Li S."/>
            <person name="Liu N.Y."/>
            <person name="Maibeche M.T."/>
            <person name="Miller J.R."/>
            <person name="Montagne N."/>
            <person name="Perry T."/>
            <person name="Qu J."/>
            <person name="Song S.V."/>
            <person name="Sutton G.G."/>
            <person name="Vogel H."/>
            <person name="Walenz B.P."/>
            <person name="Xu W."/>
            <person name="Zhang H.J."/>
            <person name="Zou Z."/>
            <person name="Batterham P."/>
            <person name="Edwards O.R."/>
            <person name="Feyereisen R."/>
            <person name="Gibbs R.A."/>
            <person name="Heckel D.G."/>
            <person name="McGrath A."/>
            <person name="Robin C."/>
            <person name="Scherer S.E."/>
            <person name="Worley K.C."/>
            <person name="Wu Y.D."/>
        </authorList>
    </citation>
    <scope>NUCLEOTIDE SEQUENCE [LARGE SCALE GENOMIC DNA]</scope>
    <source>
        <strain evidence="3">Harm_GR_Male_#8</strain>
        <tissue evidence="3">Whole organism</tissue>
    </source>
</reference>
<dbReference type="EMBL" id="KZ150257">
    <property type="protein sequence ID" value="PZC71780.1"/>
    <property type="molecule type" value="Genomic_DNA"/>
</dbReference>
<keyword evidence="1" id="KW-0175">Coiled coil</keyword>
<proteinExistence type="predicted"/>
<dbReference type="AlphaFoldDB" id="A0A2W1BG66"/>
<keyword evidence="4" id="KW-1185">Reference proteome</keyword>
<feature type="region of interest" description="Disordered" evidence="2">
    <location>
        <begin position="593"/>
        <end position="612"/>
    </location>
</feature>
<accession>A0A2W1BG66</accession>
<feature type="coiled-coil region" evidence="1">
    <location>
        <begin position="345"/>
        <end position="404"/>
    </location>
</feature>
<dbReference type="OrthoDB" id="7453798at2759"/>
<sequence length="1134" mass="128270">MREIPECLNRRYLMLDKLIKDLSSNLPPPGSVDESASCDNNQVGIKMMCDFWNILQDDPECNLTQEVQQRLCGEADCSGMYGPARVDCFRASKDQDSNKGKELPVNRVTRIRVEKDPKSPNRHGCCANSTDGDKLPLSQVLCNLKEAASYDKKCNVRVGELMTAQAELKEQIQILEEREKQGGELLKQADAMWSCMEESYKKKVAESQDRYAVLTKELKEIEQSANKWRKNKKDLEFQMQNITQCNEDIKEKIKQKKNDLKIMDLEIIDFKNRIESNDKDLYKAKNSYKAKKEASDARIATIASEMTQVEKKLAVEYKHKADKEQEGVQYVKEAREDLQKICRVLLQKKLENEDLQAEKEALIQDIDLLKQTCDNCKEKCANKEKSIEEEIKKVEADLIEFRKKCIKCHECTDTIDVRKFCTDCPRCLAERDCLYEGDHCSLDHSMDCVCMSVKQKFLDNVFDNMYTVLERQSKTCPGKAVADCVLNCLKRSRNGKLNEETRKVLQEFILSTVKKNLNLTIVGGAVKTRCEMDPETYKQLMVCLKEVAVTKPVKEDKGTGSRKEPCRRWGGPSECHCPKGPKACICTKKALPPPTDPVSCGPQPADEKESPSKICPVREPLACSLDCGMLGLPGASDLKREPCAGQSCAFSKNSKNMRAAQCMLGTEALASIHHHPTPPLVPALLATDKKVPSVPEQQSGVLTSSRRPDFDCDCSNLPMKYLLSSNTSQNKICRYCACSSNYVSRESRNPFVKKIRKKGNIINICRNSRSDNDTSLVEDVQLGLDVGFKISQRNKTIINKPDDDIKIILCPKFQHASCDDKIEKTLGTSDVKATIIESTHLKLKHKSSAKVLQKCKSFEASFVGRKVGETVKQLMKDIVIPHMPPTNNLSSSEVEWVTLKSLYKEISSLTKLEDLSTDTVNEVEVKCETLEASKEFRLLNKNTPEVKSISILSNIVKSQQSMSDKEASDKKSFDAVISETIHKPQKCGNVGAEELKIKLLEDIRQTYNISVETSLENVKDRELNGRKINNTRKCLVKLEEKELDPYECNCIKTQNRNPANRKSTFRKIKKAAPVDPDNYSQISDTKKGFPISQKLKHKLDKSDNKVKIKAQLKNNTDVLRLNKRKKISKKHASR</sequence>
<dbReference type="Proteomes" id="UP000249218">
    <property type="component" value="Unassembled WGS sequence"/>
</dbReference>
<feature type="coiled-coil region" evidence="1">
    <location>
        <begin position="158"/>
        <end position="266"/>
    </location>
</feature>
<gene>
    <name evidence="3" type="primary">HaOG212443</name>
    <name evidence="3" type="ORF">B5X24_HaOG212443</name>
</gene>
<protein>
    <submittedName>
        <fullName evidence="3">Uncharacterized protein</fullName>
    </submittedName>
</protein>
<evidence type="ECO:0000313" key="4">
    <source>
        <dbReference type="Proteomes" id="UP000249218"/>
    </source>
</evidence>
<evidence type="ECO:0000256" key="2">
    <source>
        <dbReference type="SAM" id="MobiDB-lite"/>
    </source>
</evidence>
<evidence type="ECO:0000313" key="3">
    <source>
        <dbReference type="EMBL" id="PZC71780.1"/>
    </source>
</evidence>